<protein>
    <submittedName>
        <fullName evidence="7">23S rRNA (Uracil(1939)-C(5))-methyltransferase RlmD</fullName>
        <ecNumber evidence="7">2.1.1.190</ecNumber>
    </submittedName>
</protein>
<keyword evidence="1 4" id="KW-0489">Methyltransferase</keyword>
<dbReference type="PROSITE" id="PS51687">
    <property type="entry name" value="SAM_MT_RNA_M5U"/>
    <property type="match status" value="1"/>
</dbReference>
<accession>A0A6N7Y2X2</accession>
<dbReference type="GO" id="GO:0070475">
    <property type="term" value="P:rRNA base methylation"/>
    <property type="evidence" value="ECO:0007669"/>
    <property type="project" value="TreeGrafter"/>
</dbReference>
<evidence type="ECO:0000256" key="5">
    <source>
        <dbReference type="PROSITE-ProRule" id="PRU10015"/>
    </source>
</evidence>
<keyword evidence="2 4" id="KW-0808">Transferase</keyword>
<feature type="domain" description="TRAM" evidence="6">
    <location>
        <begin position="1"/>
        <end position="59"/>
    </location>
</feature>
<comment type="similarity">
    <text evidence="4">Belongs to the class I-like SAM-binding methyltransferase superfamily. RNA M5U methyltransferase family.</text>
</comment>
<dbReference type="FunFam" id="3.40.50.150:FF:000009">
    <property type="entry name" value="23S rRNA (Uracil(1939)-C(5))-methyltransferase RlmD"/>
    <property type="match status" value="1"/>
</dbReference>
<keyword evidence="3 4" id="KW-0949">S-adenosyl-L-methionine</keyword>
<feature type="active site" evidence="5">
    <location>
        <position position="408"/>
    </location>
</feature>
<evidence type="ECO:0000259" key="6">
    <source>
        <dbReference type="PROSITE" id="PS50926"/>
    </source>
</evidence>
<dbReference type="RefSeq" id="WP_154441222.1">
    <property type="nucleotide sequence ID" value="NZ_JAHLPJ010000001.1"/>
</dbReference>
<organism evidence="7 8">
    <name type="scientific">Tissierella pigra</name>
    <dbReference type="NCBI Taxonomy" id="2607614"/>
    <lineage>
        <taxon>Bacteria</taxon>
        <taxon>Bacillati</taxon>
        <taxon>Bacillota</taxon>
        <taxon>Tissierellia</taxon>
        <taxon>Tissierellales</taxon>
        <taxon>Tissierellaceae</taxon>
        <taxon>Tissierella</taxon>
    </lineage>
</organism>
<dbReference type="SUPFAM" id="SSF53335">
    <property type="entry name" value="S-adenosyl-L-methionine-dependent methyltransferases"/>
    <property type="match status" value="1"/>
</dbReference>
<dbReference type="GO" id="GO:0070041">
    <property type="term" value="F:rRNA (uridine-C5-)-methyltransferase activity"/>
    <property type="evidence" value="ECO:0007669"/>
    <property type="project" value="TreeGrafter"/>
</dbReference>
<feature type="binding site" evidence="4">
    <location>
        <position position="336"/>
    </location>
    <ligand>
        <name>S-adenosyl-L-methionine</name>
        <dbReference type="ChEBI" id="CHEBI:59789"/>
    </ligand>
</feature>
<dbReference type="InterPro" id="IPR010280">
    <property type="entry name" value="U5_MeTrfase_fam"/>
</dbReference>
<dbReference type="EMBL" id="VUNQ01000031">
    <property type="protein sequence ID" value="MSU02400.1"/>
    <property type="molecule type" value="Genomic_DNA"/>
</dbReference>
<dbReference type="FunFam" id="2.40.50.1070:FF:000003">
    <property type="entry name" value="23S rRNA (Uracil-5-)-methyltransferase RumA"/>
    <property type="match status" value="1"/>
</dbReference>
<dbReference type="Proteomes" id="UP000469523">
    <property type="component" value="Unassembled WGS sequence"/>
</dbReference>
<evidence type="ECO:0000256" key="4">
    <source>
        <dbReference type="PROSITE-ProRule" id="PRU01024"/>
    </source>
</evidence>
<gene>
    <name evidence="7" type="primary">rlmD</name>
    <name evidence="7" type="ORF">FYJ83_13115</name>
</gene>
<dbReference type="Gene3D" id="2.40.50.140">
    <property type="entry name" value="Nucleic acid-binding proteins"/>
    <property type="match status" value="1"/>
</dbReference>
<dbReference type="PROSITE" id="PS01230">
    <property type="entry name" value="TRMA_1"/>
    <property type="match status" value="1"/>
</dbReference>
<dbReference type="PROSITE" id="PS50926">
    <property type="entry name" value="TRAM"/>
    <property type="match status" value="1"/>
</dbReference>
<dbReference type="InterPro" id="IPR002792">
    <property type="entry name" value="TRAM_dom"/>
</dbReference>
<feature type="binding site" evidence="4">
    <location>
        <position position="315"/>
    </location>
    <ligand>
        <name>S-adenosyl-L-methionine</name>
        <dbReference type="ChEBI" id="CHEBI:59789"/>
    </ligand>
</feature>
<name>A0A6N7Y2X2_9FIRM</name>
<dbReference type="InterPro" id="IPR030390">
    <property type="entry name" value="MeTrfase_TrmA_AS"/>
</dbReference>
<evidence type="ECO:0000256" key="1">
    <source>
        <dbReference type="ARBA" id="ARBA00022603"/>
    </source>
</evidence>
<evidence type="ECO:0000313" key="7">
    <source>
        <dbReference type="EMBL" id="MSU02400.1"/>
    </source>
</evidence>
<dbReference type="PANTHER" id="PTHR11061:SF30">
    <property type="entry name" value="TRNA (URACIL(54)-C(5))-METHYLTRANSFERASE"/>
    <property type="match status" value="1"/>
</dbReference>
<dbReference type="InterPro" id="IPR029063">
    <property type="entry name" value="SAM-dependent_MTases_sf"/>
</dbReference>
<comment type="caution">
    <text evidence="7">The sequence shown here is derived from an EMBL/GenBank/DDBJ whole genome shotgun (WGS) entry which is preliminary data.</text>
</comment>
<dbReference type="AlphaFoldDB" id="A0A6N7Y2X2"/>
<feature type="binding site" evidence="4">
    <location>
        <position position="286"/>
    </location>
    <ligand>
        <name>S-adenosyl-L-methionine</name>
        <dbReference type="ChEBI" id="CHEBI:59789"/>
    </ligand>
</feature>
<dbReference type="Gene3D" id="3.40.50.150">
    <property type="entry name" value="Vaccinia Virus protein VP39"/>
    <property type="match status" value="1"/>
</dbReference>
<proteinExistence type="inferred from homology"/>
<dbReference type="CDD" id="cd02440">
    <property type="entry name" value="AdoMet_MTases"/>
    <property type="match status" value="1"/>
</dbReference>
<dbReference type="SUPFAM" id="SSF50249">
    <property type="entry name" value="Nucleic acid-binding proteins"/>
    <property type="match status" value="1"/>
</dbReference>
<evidence type="ECO:0000256" key="2">
    <source>
        <dbReference type="ARBA" id="ARBA00022679"/>
    </source>
</evidence>
<dbReference type="Gene3D" id="2.40.50.1070">
    <property type="match status" value="1"/>
</dbReference>
<evidence type="ECO:0000256" key="3">
    <source>
        <dbReference type="ARBA" id="ARBA00022691"/>
    </source>
</evidence>
<sequence>MVKKKELIEFEIKEVGFPNKGRGEFEGHNIKFKGGIEGQKVEARVSRKRKGYIEAKIVNIVEKSPIETEEGCPHFGICGGCTYQSLSYENELELKEKQIKALFEQEELDINFLGIEKSPEVNGYRNKMEYTFGDEEKDGPLALGLHRKGRFYEVVNVENCNIVDKDFTNILTTVLNYFGELNTSYYNKRLHSGFLRHLVVRKALSTGEILVNLVTSSQEELNKEDFINKLNEISTIGKITGIIHTINDGLSDVVKADKLEVLYGRDYIIEEILGLRFQISPFSFFQTNTFGAERLYSMVREFAGDIDDKVVFDLYSGTGTIAQIMAPVAKKVIGIEIVEEAVEKARENAKLNNLDNVEFIAGDVLKAVDELKEKPDLIVIDPPRDGIHPKAINKIIDFNPEVFVYVSCNPVTLVRDLKVFIERGYKVEKAKCMDQFPRTPHVESIILMTHCGSEGK</sequence>
<dbReference type="NCBIfam" id="TIGR00479">
    <property type="entry name" value="rumA"/>
    <property type="match status" value="1"/>
</dbReference>
<evidence type="ECO:0000313" key="8">
    <source>
        <dbReference type="Proteomes" id="UP000469523"/>
    </source>
</evidence>
<feature type="active site" description="Nucleophile" evidence="4">
    <location>
        <position position="408"/>
    </location>
</feature>
<keyword evidence="8" id="KW-1185">Reference proteome</keyword>
<dbReference type="InterPro" id="IPR012340">
    <property type="entry name" value="NA-bd_OB-fold"/>
</dbReference>
<dbReference type="PANTHER" id="PTHR11061">
    <property type="entry name" value="RNA M5U METHYLTRANSFERASE"/>
    <property type="match status" value="1"/>
</dbReference>
<dbReference type="EC" id="2.1.1.190" evidence="7"/>
<feature type="binding site" evidence="4">
    <location>
        <position position="381"/>
    </location>
    <ligand>
        <name>S-adenosyl-L-methionine</name>
        <dbReference type="ChEBI" id="CHEBI:59789"/>
    </ligand>
</feature>
<reference evidence="7 8" key="1">
    <citation type="submission" date="2019-09" db="EMBL/GenBank/DDBJ databases">
        <title>In-depth cultivation of the pig gut microbiome towards novel bacterial diversity and tailored functional studies.</title>
        <authorList>
            <person name="Wylensek D."/>
            <person name="Hitch T.C.A."/>
            <person name="Clavel T."/>
        </authorList>
    </citation>
    <scope>NUCLEOTIDE SEQUENCE [LARGE SCALE GENOMIC DNA]</scope>
    <source>
        <strain evidence="7 8">WCA3-693-APC-4?</strain>
    </source>
</reference>
<dbReference type="Pfam" id="PF05958">
    <property type="entry name" value="tRNA_U5-meth_tr"/>
    <property type="match status" value="1"/>
</dbReference>